<dbReference type="Proteomes" id="UP000006276">
    <property type="component" value="Chromosome"/>
</dbReference>
<name>J9R6P8_RIEAN</name>
<dbReference type="EMBL" id="CP003787">
    <property type="protein sequence ID" value="AFR35437.1"/>
    <property type="molecule type" value="Genomic_DNA"/>
</dbReference>
<evidence type="ECO:0000313" key="2">
    <source>
        <dbReference type="EMBL" id="AFR35437.1"/>
    </source>
</evidence>
<protein>
    <submittedName>
        <fullName evidence="2">Uncharacterized protein</fullName>
    </submittedName>
</protein>
<evidence type="ECO:0000256" key="1">
    <source>
        <dbReference type="SAM" id="MobiDB-lite"/>
    </source>
</evidence>
<organism evidence="2 3">
    <name type="scientific">Riemerella anatipestifer RA-CH-1</name>
    <dbReference type="NCBI Taxonomy" id="1228997"/>
    <lineage>
        <taxon>Bacteria</taxon>
        <taxon>Pseudomonadati</taxon>
        <taxon>Bacteroidota</taxon>
        <taxon>Flavobacteriia</taxon>
        <taxon>Flavobacteriales</taxon>
        <taxon>Weeksellaceae</taxon>
        <taxon>Riemerella</taxon>
    </lineage>
</organism>
<sequence length="45" mass="5291">MVDLARRIENIERYYNNQVRKKLKRNKTLSETGKTYNGEFDPGSG</sequence>
<keyword evidence="3" id="KW-1185">Reference proteome</keyword>
<dbReference type="AlphaFoldDB" id="J9R6P8"/>
<dbReference type="KEGG" id="rag:B739_0836"/>
<reference evidence="2 3" key="1">
    <citation type="submission" date="2012-09" db="EMBL/GenBank/DDBJ databases">
        <title>Riemerella anatipestifer vaccine strains.</title>
        <authorList>
            <person name="Chun C.A."/>
            <person name="Shu W.M."/>
            <person name="Kang Z.D."/>
            <person name="Jia W.X."/>
        </authorList>
    </citation>
    <scope>NUCLEOTIDE SEQUENCE [LARGE SCALE GENOMIC DNA]</scope>
    <source>
        <strain evidence="2 3">RA-CH-1</strain>
    </source>
</reference>
<feature type="region of interest" description="Disordered" evidence="1">
    <location>
        <begin position="25"/>
        <end position="45"/>
    </location>
</feature>
<proteinExistence type="predicted"/>
<dbReference type="HOGENOM" id="CLU_3204668_0_0_10"/>
<gene>
    <name evidence="2" type="ORF">B739_0836</name>
</gene>
<evidence type="ECO:0000313" key="3">
    <source>
        <dbReference type="Proteomes" id="UP000006276"/>
    </source>
</evidence>
<accession>J9R6P8</accession>